<dbReference type="GO" id="GO:0005524">
    <property type="term" value="F:ATP binding"/>
    <property type="evidence" value="ECO:0007669"/>
    <property type="project" value="UniProtKB-KW"/>
</dbReference>
<evidence type="ECO:0000259" key="14">
    <source>
        <dbReference type="PROSITE" id="PS50990"/>
    </source>
</evidence>
<dbReference type="FunFam" id="3.40.50.300:FF:000299">
    <property type="entry name" value="ABC transporter ATP-binding protein/permease"/>
    <property type="match status" value="1"/>
</dbReference>
<feature type="transmembrane region" description="Helical" evidence="11">
    <location>
        <begin position="174"/>
        <end position="191"/>
    </location>
</feature>
<feature type="transmembrane region" description="Helical" evidence="11">
    <location>
        <begin position="313"/>
        <end position="331"/>
    </location>
</feature>
<comment type="caution">
    <text evidence="15">The sequence shown here is derived from an EMBL/GenBank/DDBJ whole genome shotgun (WGS) entry which is preliminary data.</text>
</comment>
<evidence type="ECO:0000256" key="8">
    <source>
        <dbReference type="ARBA" id="ARBA00022989"/>
    </source>
</evidence>
<protein>
    <submittedName>
        <fullName evidence="15">Peptidase domain-containing ABC transporter</fullName>
    </submittedName>
</protein>
<dbReference type="InterPro" id="IPR017871">
    <property type="entry name" value="ABC_transporter-like_CS"/>
</dbReference>
<dbReference type="InterPro" id="IPR036640">
    <property type="entry name" value="ABC1_TM_sf"/>
</dbReference>
<accession>A0AA92TMM8</accession>
<evidence type="ECO:0000256" key="10">
    <source>
        <dbReference type="ARBA" id="ARBA00043264"/>
    </source>
</evidence>
<evidence type="ECO:0000256" key="5">
    <source>
        <dbReference type="ARBA" id="ARBA00022741"/>
    </source>
</evidence>
<keyword evidence="10" id="KW-0080">Bacteriocin transport</keyword>
<reference evidence="15 16" key="1">
    <citation type="submission" date="2018-08" db="EMBL/GenBank/DDBJ databases">
        <title>A genome reference for cultivated species of the human gut microbiota.</title>
        <authorList>
            <person name="Zou Y."/>
            <person name="Xue W."/>
            <person name="Luo G."/>
        </authorList>
    </citation>
    <scope>NUCLEOTIDE SEQUENCE [LARGE SCALE GENOMIC DNA]</scope>
    <source>
        <strain evidence="15 16">AF22-1</strain>
    </source>
</reference>
<keyword evidence="7" id="KW-0653">Protein transport</keyword>
<evidence type="ECO:0000256" key="7">
    <source>
        <dbReference type="ARBA" id="ARBA00022927"/>
    </source>
</evidence>
<dbReference type="GO" id="GO:0008233">
    <property type="term" value="F:peptidase activity"/>
    <property type="evidence" value="ECO:0007669"/>
    <property type="project" value="InterPro"/>
</dbReference>
<dbReference type="GO" id="GO:0016887">
    <property type="term" value="F:ATP hydrolysis activity"/>
    <property type="evidence" value="ECO:0007669"/>
    <property type="project" value="InterPro"/>
</dbReference>
<dbReference type="GO" id="GO:0015031">
    <property type="term" value="P:protein transport"/>
    <property type="evidence" value="ECO:0007669"/>
    <property type="project" value="UniProtKB-KW"/>
</dbReference>
<dbReference type="InterPro" id="IPR003593">
    <property type="entry name" value="AAA+_ATPase"/>
</dbReference>
<evidence type="ECO:0000256" key="2">
    <source>
        <dbReference type="ARBA" id="ARBA00022448"/>
    </source>
</evidence>
<dbReference type="InterPro" id="IPR027417">
    <property type="entry name" value="P-loop_NTPase"/>
</dbReference>
<evidence type="ECO:0000313" key="16">
    <source>
        <dbReference type="Proteomes" id="UP000286113"/>
    </source>
</evidence>
<evidence type="ECO:0000256" key="4">
    <source>
        <dbReference type="ARBA" id="ARBA00022692"/>
    </source>
</evidence>
<dbReference type="GO" id="GO:0034040">
    <property type="term" value="F:ATPase-coupled lipid transmembrane transporter activity"/>
    <property type="evidence" value="ECO:0007669"/>
    <property type="project" value="TreeGrafter"/>
</dbReference>
<keyword evidence="5" id="KW-0547">Nucleotide-binding</keyword>
<keyword evidence="9 11" id="KW-0472">Membrane</keyword>
<proteinExistence type="predicted"/>
<name>A0AA92TMM8_9BACT</name>
<evidence type="ECO:0000256" key="9">
    <source>
        <dbReference type="ARBA" id="ARBA00023136"/>
    </source>
</evidence>
<dbReference type="PROSITE" id="PS00211">
    <property type="entry name" value="ABC_TRANSPORTER_1"/>
    <property type="match status" value="1"/>
</dbReference>
<dbReference type="InterPro" id="IPR011527">
    <property type="entry name" value="ABC1_TM_dom"/>
</dbReference>
<feature type="transmembrane region" description="Helical" evidence="11">
    <location>
        <begin position="211"/>
        <end position="235"/>
    </location>
</feature>
<dbReference type="InterPro" id="IPR039421">
    <property type="entry name" value="Type_1_exporter"/>
</dbReference>
<dbReference type="Pfam" id="PF00005">
    <property type="entry name" value="ABC_tran"/>
    <property type="match status" value="1"/>
</dbReference>
<evidence type="ECO:0000256" key="6">
    <source>
        <dbReference type="ARBA" id="ARBA00022840"/>
    </source>
</evidence>
<evidence type="ECO:0000313" key="15">
    <source>
        <dbReference type="EMBL" id="RGS47935.1"/>
    </source>
</evidence>
<evidence type="ECO:0000259" key="13">
    <source>
        <dbReference type="PROSITE" id="PS50929"/>
    </source>
</evidence>
<dbReference type="AlphaFoldDB" id="A0AA92TMM8"/>
<dbReference type="Proteomes" id="UP000286113">
    <property type="component" value="Unassembled WGS sequence"/>
</dbReference>
<dbReference type="SMART" id="SM00382">
    <property type="entry name" value="AAA"/>
    <property type="match status" value="1"/>
</dbReference>
<keyword evidence="6" id="KW-0067">ATP-binding</keyword>
<dbReference type="GO" id="GO:0043213">
    <property type="term" value="P:bacteriocin transport"/>
    <property type="evidence" value="ECO:0007669"/>
    <property type="project" value="UniProtKB-KW"/>
</dbReference>
<keyword evidence="4 11" id="KW-0812">Transmembrane</keyword>
<sequence length="734" mass="83768">MKRVPYYRQISTIDCGPVCLQMISAYYGKKMSLQTIKGLCESTRVGVSVREMIGCCEKIGLQAIAVNVKMEDLRRMPLPSILYLKRGHFVVLDRIHQKRNKDYFRIIDPSRGRVKLQESFLCDDFLSDDYGVAIVLAPTEKFEKGDFVQGSLWKTMRNFQSQLWEILSSYKLRYVYVLLLTLCVSALNWAMPLLLKTTIDSGIMSKNIDNVLKLLLCQLIFFVGFATANTVSSFISTKITLKTSVAFLLVYLEKVIKLPMQYFEVSQRTELLAKVSDLSRIQSFFTDNFINILFALLNILFFSGILLVNSKAVFFIFMAFSLLTFGYNFYFSQKKKSYDYANFSLHAEKDNVTYELMMGMQEVKLNNAQQARMNVWRKLEEKSNALQLRMMYIDAYASNGANFLGKLRDIILTGLCALFVIKDELSMGTMMMISFLLGQLTPSVSQLYSLVNDAILIRLSAERLNEVFDTPNESDDTQVKLTKEMVSEGLRLDHVSFRYKGFGDYVLKDMGLLIPKGKMTAIVGASGSGKTTLLKLLLGFYYPQQGTVWLDNDRMETIELDSWRKKCGVVMQDGKIFSGTVAENIAMADEQPNLERMQYAARLACIDERINHLPMKFQTRIGETGINLSGGEKQRLLIARAVYKNPEFVFFDEATSSLDATTERVIMHNLTEFYAERTVVVIAHRLSTVKSADNIVFIDKGRIVEQGTHEELIKQKGYYYTLVNNQLELNEKAV</sequence>
<dbReference type="SUPFAM" id="SSF90123">
    <property type="entry name" value="ABC transporter transmembrane region"/>
    <property type="match status" value="1"/>
</dbReference>
<feature type="domain" description="ABC transmembrane type-1" evidence="13">
    <location>
        <begin position="177"/>
        <end position="456"/>
    </location>
</feature>
<dbReference type="SUPFAM" id="SSF52540">
    <property type="entry name" value="P-loop containing nucleoside triphosphate hydrolases"/>
    <property type="match status" value="1"/>
</dbReference>
<evidence type="ECO:0000256" key="1">
    <source>
        <dbReference type="ARBA" id="ARBA00004651"/>
    </source>
</evidence>
<dbReference type="PROSITE" id="PS50929">
    <property type="entry name" value="ABC_TM1F"/>
    <property type="match status" value="1"/>
</dbReference>
<dbReference type="InterPro" id="IPR003439">
    <property type="entry name" value="ABC_transporter-like_ATP-bd"/>
</dbReference>
<dbReference type="Gene3D" id="3.90.70.10">
    <property type="entry name" value="Cysteine proteinases"/>
    <property type="match status" value="1"/>
</dbReference>
<comment type="subcellular location">
    <subcellularLocation>
        <location evidence="1">Cell membrane</location>
        <topology evidence="1">Multi-pass membrane protein</topology>
    </subcellularLocation>
</comment>
<dbReference type="GO" id="GO:0005886">
    <property type="term" value="C:plasma membrane"/>
    <property type="evidence" value="ECO:0007669"/>
    <property type="project" value="UniProtKB-SubCell"/>
</dbReference>
<dbReference type="Pfam" id="PF00664">
    <property type="entry name" value="ABC_membrane"/>
    <property type="match status" value="1"/>
</dbReference>
<evidence type="ECO:0000259" key="12">
    <source>
        <dbReference type="PROSITE" id="PS50893"/>
    </source>
</evidence>
<dbReference type="GO" id="GO:0140359">
    <property type="term" value="F:ABC-type transporter activity"/>
    <property type="evidence" value="ECO:0007669"/>
    <property type="project" value="InterPro"/>
</dbReference>
<gene>
    <name evidence="15" type="ORF">DWX90_04520</name>
</gene>
<dbReference type="GO" id="GO:0006508">
    <property type="term" value="P:proteolysis"/>
    <property type="evidence" value="ECO:0007669"/>
    <property type="project" value="InterPro"/>
</dbReference>
<feature type="transmembrane region" description="Helical" evidence="11">
    <location>
        <begin position="289"/>
        <end position="307"/>
    </location>
</feature>
<keyword evidence="8 11" id="KW-1133">Transmembrane helix</keyword>
<dbReference type="Gene3D" id="3.40.50.300">
    <property type="entry name" value="P-loop containing nucleotide triphosphate hydrolases"/>
    <property type="match status" value="1"/>
</dbReference>
<feature type="domain" description="Peptidase C39" evidence="14">
    <location>
        <begin position="9"/>
        <end position="132"/>
    </location>
</feature>
<evidence type="ECO:0000256" key="3">
    <source>
        <dbReference type="ARBA" id="ARBA00022475"/>
    </source>
</evidence>
<dbReference type="InterPro" id="IPR005074">
    <property type="entry name" value="Peptidase_C39"/>
</dbReference>
<dbReference type="PROSITE" id="PS50990">
    <property type="entry name" value="PEPTIDASE_C39"/>
    <property type="match status" value="1"/>
</dbReference>
<dbReference type="PROSITE" id="PS50893">
    <property type="entry name" value="ABC_TRANSPORTER_2"/>
    <property type="match status" value="1"/>
</dbReference>
<dbReference type="PANTHER" id="PTHR24221">
    <property type="entry name" value="ATP-BINDING CASSETTE SUB-FAMILY B"/>
    <property type="match status" value="1"/>
</dbReference>
<feature type="domain" description="ABC transporter" evidence="12">
    <location>
        <begin position="490"/>
        <end position="725"/>
    </location>
</feature>
<keyword evidence="3" id="KW-1003">Cell membrane</keyword>
<keyword evidence="2" id="KW-0813">Transport</keyword>
<dbReference type="Gene3D" id="1.20.1560.10">
    <property type="entry name" value="ABC transporter type 1, transmembrane domain"/>
    <property type="match status" value="1"/>
</dbReference>
<dbReference type="EMBL" id="QRVN01000006">
    <property type="protein sequence ID" value="RGS47935.1"/>
    <property type="molecule type" value="Genomic_DNA"/>
</dbReference>
<dbReference type="Pfam" id="PF03412">
    <property type="entry name" value="Peptidase_C39"/>
    <property type="match status" value="1"/>
</dbReference>
<evidence type="ECO:0000256" key="11">
    <source>
        <dbReference type="SAM" id="Phobius"/>
    </source>
</evidence>
<dbReference type="PANTHER" id="PTHR24221:SF654">
    <property type="entry name" value="ATP-BINDING CASSETTE SUB-FAMILY B MEMBER 6"/>
    <property type="match status" value="1"/>
</dbReference>
<organism evidence="15 16">
    <name type="scientific">Segatella copri</name>
    <dbReference type="NCBI Taxonomy" id="165179"/>
    <lineage>
        <taxon>Bacteria</taxon>
        <taxon>Pseudomonadati</taxon>
        <taxon>Bacteroidota</taxon>
        <taxon>Bacteroidia</taxon>
        <taxon>Bacteroidales</taxon>
        <taxon>Prevotellaceae</taxon>
        <taxon>Segatella</taxon>
    </lineage>
</organism>